<evidence type="ECO:0000313" key="2">
    <source>
        <dbReference type="Proteomes" id="UP000581447"/>
    </source>
</evidence>
<protein>
    <submittedName>
        <fullName evidence="1">Uncharacterized protein</fullName>
    </submittedName>
</protein>
<keyword evidence="2" id="KW-1185">Reference proteome</keyword>
<organism evidence="1 2">
    <name type="scientific">Sphingorhabdus rigui</name>
    <dbReference type="NCBI Taxonomy" id="1282858"/>
    <lineage>
        <taxon>Bacteria</taxon>
        <taxon>Pseudomonadati</taxon>
        <taxon>Pseudomonadota</taxon>
        <taxon>Alphaproteobacteria</taxon>
        <taxon>Sphingomonadales</taxon>
        <taxon>Sphingomonadaceae</taxon>
        <taxon>Sphingorhabdus</taxon>
    </lineage>
</organism>
<accession>A0A840B6Q4</accession>
<reference evidence="1 2" key="1">
    <citation type="submission" date="2020-08" db="EMBL/GenBank/DDBJ databases">
        <title>Genomic Encyclopedia of Type Strains, Phase IV (KMG-IV): sequencing the most valuable type-strain genomes for metagenomic binning, comparative biology and taxonomic classification.</title>
        <authorList>
            <person name="Goeker M."/>
        </authorList>
    </citation>
    <scope>NUCLEOTIDE SEQUENCE [LARGE SCALE GENOMIC DNA]</scope>
    <source>
        <strain evidence="1 2">DSM 29050</strain>
    </source>
</reference>
<sequence length="108" mass="12162">MSEGHDPKLVEARKKRPVLIVVEKWPHGTMAFKFGSALMSALGQHRDEATLVQLGPERIFKVETNVSEAEFRLALKTMDVSYHGRIHFSELLIEKPSVHGNRSTPISL</sequence>
<gene>
    <name evidence="1" type="ORF">GGR91_002079</name>
</gene>
<dbReference type="EMBL" id="JACIEA010000003">
    <property type="protein sequence ID" value="MBB3943815.1"/>
    <property type="molecule type" value="Genomic_DNA"/>
</dbReference>
<dbReference type="AlphaFoldDB" id="A0A840B6Q4"/>
<evidence type="ECO:0000313" key="1">
    <source>
        <dbReference type="EMBL" id="MBB3943815.1"/>
    </source>
</evidence>
<comment type="caution">
    <text evidence="1">The sequence shown here is derived from an EMBL/GenBank/DDBJ whole genome shotgun (WGS) entry which is preliminary data.</text>
</comment>
<name>A0A840B6Q4_9SPHN</name>
<dbReference type="RefSeq" id="WP_183942118.1">
    <property type="nucleotide sequence ID" value="NZ_BAABBG010000022.1"/>
</dbReference>
<proteinExistence type="predicted"/>
<dbReference type="Proteomes" id="UP000581447">
    <property type="component" value="Unassembled WGS sequence"/>
</dbReference>